<organism evidence="14 15">
    <name type="scientific">Subdoligranulum variabile</name>
    <dbReference type="NCBI Taxonomy" id="214851"/>
    <lineage>
        <taxon>Bacteria</taxon>
        <taxon>Bacillati</taxon>
        <taxon>Bacillota</taxon>
        <taxon>Clostridia</taxon>
        <taxon>Eubacteriales</taxon>
        <taxon>Oscillospiraceae</taxon>
        <taxon>Subdoligranulum</taxon>
    </lineage>
</organism>
<protein>
    <recommendedName>
        <fullName evidence="9">ATP synthase epsilon chain</fullName>
    </recommendedName>
    <alternativeName>
        <fullName evidence="9">ATP synthase F1 sector epsilon subunit</fullName>
    </alternativeName>
    <alternativeName>
        <fullName evidence="9">F-ATPase epsilon subunit</fullName>
    </alternativeName>
</protein>
<name>A0A921IHY8_9FIRM</name>
<dbReference type="AlphaFoldDB" id="A0A921IHY8"/>
<evidence type="ECO:0000256" key="5">
    <source>
        <dbReference type="ARBA" id="ARBA00023065"/>
    </source>
</evidence>
<dbReference type="Gene3D" id="2.60.15.10">
    <property type="entry name" value="F0F1 ATP synthase delta/epsilon subunit, N-terminal"/>
    <property type="match status" value="1"/>
</dbReference>
<keyword evidence="3 9" id="KW-0813">Transport</keyword>
<reference evidence="14" key="1">
    <citation type="journal article" date="2021" name="PeerJ">
        <title>Extensive microbial diversity within the chicken gut microbiome revealed by metagenomics and culture.</title>
        <authorList>
            <person name="Gilroy R."/>
            <person name="Ravi A."/>
            <person name="Getino M."/>
            <person name="Pursley I."/>
            <person name="Horton D.L."/>
            <person name="Alikhan N.F."/>
            <person name="Baker D."/>
            <person name="Gharbi K."/>
            <person name="Hall N."/>
            <person name="Watson M."/>
            <person name="Adriaenssens E.M."/>
            <person name="Foster-Nyarko E."/>
            <person name="Jarju S."/>
            <person name="Secka A."/>
            <person name="Antonio M."/>
            <person name="Oren A."/>
            <person name="Chaudhuri R.R."/>
            <person name="La Ragione R."/>
            <person name="Hildebrand F."/>
            <person name="Pallen M.J."/>
        </authorList>
    </citation>
    <scope>NUCLEOTIDE SEQUENCE</scope>
    <source>
        <strain evidence="14">ChiBcec21-2208</strain>
    </source>
</reference>
<dbReference type="NCBIfam" id="NF009980">
    <property type="entry name" value="PRK13446.1"/>
    <property type="match status" value="1"/>
</dbReference>
<feature type="domain" description="ATP synthase epsilon subunit C-terminal" evidence="12">
    <location>
        <begin position="87"/>
        <end position="129"/>
    </location>
</feature>
<sequence length="136" mass="15362">MEKTFQLEIITPERQFYTGPVESLVLPALDGEYGVLPGHEPVVTAVEPGEARFKVDGVWHNAIVTQGFAEITSEYVVVLVATAEKPEEIDEARARRAKERAEERLRQHESRREYFRSKAALARANARLHGSSRKMS</sequence>
<evidence type="ECO:0000259" key="12">
    <source>
        <dbReference type="Pfam" id="PF00401"/>
    </source>
</evidence>
<evidence type="ECO:0000256" key="11">
    <source>
        <dbReference type="SAM" id="MobiDB-lite"/>
    </source>
</evidence>
<evidence type="ECO:0000256" key="2">
    <source>
        <dbReference type="ARBA" id="ARBA00005712"/>
    </source>
</evidence>
<dbReference type="EMBL" id="DYVE01000089">
    <property type="protein sequence ID" value="HJG27710.1"/>
    <property type="molecule type" value="Genomic_DNA"/>
</dbReference>
<dbReference type="PANTHER" id="PTHR13822">
    <property type="entry name" value="ATP SYNTHASE DELTA/EPSILON CHAIN"/>
    <property type="match status" value="1"/>
</dbReference>
<keyword evidence="6 9" id="KW-0472">Membrane</keyword>
<dbReference type="GO" id="GO:0005886">
    <property type="term" value="C:plasma membrane"/>
    <property type="evidence" value="ECO:0007669"/>
    <property type="project" value="UniProtKB-SubCell"/>
</dbReference>
<evidence type="ECO:0000256" key="10">
    <source>
        <dbReference type="RuleBase" id="RU003656"/>
    </source>
</evidence>
<keyword evidence="7 9" id="KW-0139">CF(1)</keyword>
<comment type="caution">
    <text evidence="14">The sequence shown here is derived from an EMBL/GenBank/DDBJ whole genome shotgun (WGS) entry which is preliminary data.</text>
</comment>
<feature type="compositionally biased region" description="Basic and acidic residues" evidence="11">
    <location>
        <begin position="91"/>
        <end position="111"/>
    </location>
</feature>
<dbReference type="InterPro" id="IPR036794">
    <property type="entry name" value="ATP_F1_dsu/esu_C_sf"/>
</dbReference>
<evidence type="ECO:0000256" key="7">
    <source>
        <dbReference type="ARBA" id="ARBA00023196"/>
    </source>
</evidence>
<dbReference type="SUPFAM" id="SSF46604">
    <property type="entry name" value="Epsilon subunit of F1F0-ATP synthase C-terminal domain"/>
    <property type="match status" value="1"/>
</dbReference>
<evidence type="ECO:0000313" key="14">
    <source>
        <dbReference type="EMBL" id="HJG27710.1"/>
    </source>
</evidence>
<dbReference type="Proteomes" id="UP000782880">
    <property type="component" value="Unassembled WGS sequence"/>
</dbReference>
<dbReference type="InterPro" id="IPR036771">
    <property type="entry name" value="ATPsynth_dsu/esu_N"/>
</dbReference>
<dbReference type="GO" id="GO:0045259">
    <property type="term" value="C:proton-transporting ATP synthase complex"/>
    <property type="evidence" value="ECO:0007669"/>
    <property type="project" value="UniProtKB-KW"/>
</dbReference>
<dbReference type="InterPro" id="IPR001469">
    <property type="entry name" value="ATP_synth_F1_dsu/esu"/>
</dbReference>
<evidence type="ECO:0000256" key="4">
    <source>
        <dbReference type="ARBA" id="ARBA00022475"/>
    </source>
</evidence>
<evidence type="ECO:0000259" key="13">
    <source>
        <dbReference type="Pfam" id="PF02823"/>
    </source>
</evidence>
<dbReference type="NCBIfam" id="TIGR01216">
    <property type="entry name" value="ATP_synt_epsi"/>
    <property type="match status" value="1"/>
</dbReference>
<feature type="domain" description="ATP synthase F1 complex delta/epsilon subunit N-terminal" evidence="13">
    <location>
        <begin position="5"/>
        <end position="83"/>
    </location>
</feature>
<dbReference type="HAMAP" id="MF_00530">
    <property type="entry name" value="ATP_synth_epsil_bac"/>
    <property type="match status" value="1"/>
</dbReference>
<dbReference type="Pfam" id="PF00401">
    <property type="entry name" value="ATP-synt_DE"/>
    <property type="match status" value="1"/>
</dbReference>
<evidence type="ECO:0000256" key="1">
    <source>
        <dbReference type="ARBA" id="ARBA00004202"/>
    </source>
</evidence>
<comment type="subcellular location">
    <subcellularLocation>
        <location evidence="1 9">Cell membrane</location>
        <topology evidence="1 9">Peripheral membrane protein</topology>
    </subcellularLocation>
</comment>
<proteinExistence type="inferred from homology"/>
<keyword evidence="5 9" id="KW-0406">Ion transport</keyword>
<evidence type="ECO:0000256" key="6">
    <source>
        <dbReference type="ARBA" id="ARBA00023136"/>
    </source>
</evidence>
<comment type="similarity">
    <text evidence="2 9 10">Belongs to the ATPase epsilon chain family.</text>
</comment>
<evidence type="ECO:0000256" key="3">
    <source>
        <dbReference type="ARBA" id="ARBA00022448"/>
    </source>
</evidence>
<dbReference type="GO" id="GO:0046933">
    <property type="term" value="F:proton-transporting ATP synthase activity, rotational mechanism"/>
    <property type="evidence" value="ECO:0007669"/>
    <property type="project" value="UniProtKB-UniRule"/>
</dbReference>
<dbReference type="SUPFAM" id="SSF51344">
    <property type="entry name" value="Epsilon subunit of F1F0-ATP synthase N-terminal domain"/>
    <property type="match status" value="1"/>
</dbReference>
<feature type="region of interest" description="Disordered" evidence="11">
    <location>
        <begin position="90"/>
        <end position="111"/>
    </location>
</feature>
<dbReference type="Gene3D" id="1.20.5.440">
    <property type="entry name" value="ATP synthase delta/epsilon subunit, C-terminal domain"/>
    <property type="match status" value="1"/>
</dbReference>
<gene>
    <name evidence="9" type="primary">atpC</name>
    <name evidence="14" type="ORF">K8V20_03570</name>
</gene>
<reference evidence="14" key="2">
    <citation type="submission" date="2021-09" db="EMBL/GenBank/DDBJ databases">
        <authorList>
            <person name="Gilroy R."/>
        </authorList>
    </citation>
    <scope>NUCLEOTIDE SEQUENCE</scope>
    <source>
        <strain evidence="14">ChiBcec21-2208</strain>
    </source>
</reference>
<comment type="function">
    <text evidence="9">Produces ATP from ADP in the presence of a proton gradient across the membrane.</text>
</comment>
<dbReference type="InterPro" id="IPR020546">
    <property type="entry name" value="ATP_synth_F1_dsu/esu_N"/>
</dbReference>
<dbReference type="CDD" id="cd12152">
    <property type="entry name" value="F1-ATPase_delta"/>
    <property type="match status" value="1"/>
</dbReference>
<comment type="subunit">
    <text evidence="9 10">F-type ATPases have 2 components, CF(1) - the catalytic core - and CF(0) - the membrane proton channel. CF(1) has five subunits: alpha(3), beta(3), gamma(1), delta(1), epsilon(1). CF(0) has three main subunits: a, b and c.</text>
</comment>
<evidence type="ECO:0000256" key="9">
    <source>
        <dbReference type="HAMAP-Rule" id="MF_00530"/>
    </source>
</evidence>
<dbReference type="InterPro" id="IPR020547">
    <property type="entry name" value="ATP_synth_F1_esu_C"/>
</dbReference>
<keyword evidence="8 9" id="KW-0066">ATP synthesis</keyword>
<keyword evidence="9" id="KW-0375">Hydrogen ion transport</keyword>
<dbReference type="GO" id="GO:0005524">
    <property type="term" value="F:ATP binding"/>
    <property type="evidence" value="ECO:0007669"/>
    <property type="project" value="UniProtKB-UniRule"/>
</dbReference>
<dbReference type="PANTHER" id="PTHR13822:SF10">
    <property type="entry name" value="ATP SYNTHASE EPSILON CHAIN, CHLOROPLASTIC"/>
    <property type="match status" value="1"/>
</dbReference>
<evidence type="ECO:0000313" key="15">
    <source>
        <dbReference type="Proteomes" id="UP000782880"/>
    </source>
</evidence>
<keyword evidence="4 9" id="KW-1003">Cell membrane</keyword>
<evidence type="ECO:0000256" key="8">
    <source>
        <dbReference type="ARBA" id="ARBA00023310"/>
    </source>
</evidence>
<dbReference type="Pfam" id="PF02823">
    <property type="entry name" value="ATP-synt_DE_N"/>
    <property type="match status" value="1"/>
</dbReference>
<accession>A0A921IHY8</accession>